<feature type="transmembrane region" description="Helical" evidence="6">
    <location>
        <begin position="6"/>
        <end position="25"/>
    </location>
</feature>
<evidence type="ECO:0000256" key="6">
    <source>
        <dbReference type="RuleBase" id="RU363076"/>
    </source>
</evidence>
<keyword evidence="4 6" id="KW-1133">Transmembrane helix</keyword>
<dbReference type="InterPro" id="IPR002994">
    <property type="entry name" value="Surf1/Shy1"/>
</dbReference>
<organism evidence="7 8">
    <name type="scientific">Halocynthiibacter halioticoli</name>
    <dbReference type="NCBI Taxonomy" id="2986804"/>
    <lineage>
        <taxon>Bacteria</taxon>
        <taxon>Pseudomonadati</taxon>
        <taxon>Pseudomonadota</taxon>
        <taxon>Alphaproteobacteria</taxon>
        <taxon>Rhodobacterales</taxon>
        <taxon>Paracoccaceae</taxon>
        <taxon>Halocynthiibacter</taxon>
    </lineage>
</organism>
<evidence type="ECO:0000256" key="5">
    <source>
        <dbReference type="ARBA" id="ARBA00023136"/>
    </source>
</evidence>
<gene>
    <name evidence="7" type="ORF">OH136_11865</name>
</gene>
<evidence type="ECO:0000256" key="1">
    <source>
        <dbReference type="ARBA" id="ARBA00004370"/>
    </source>
</evidence>
<dbReference type="GO" id="GO:0005886">
    <property type="term" value="C:plasma membrane"/>
    <property type="evidence" value="ECO:0007669"/>
    <property type="project" value="UniProtKB-SubCell"/>
</dbReference>
<evidence type="ECO:0000256" key="2">
    <source>
        <dbReference type="ARBA" id="ARBA00007165"/>
    </source>
</evidence>
<dbReference type="AlphaFoldDB" id="A0AAE3J016"/>
<name>A0AAE3J016_9RHOB</name>
<evidence type="ECO:0000256" key="3">
    <source>
        <dbReference type="ARBA" id="ARBA00022692"/>
    </source>
</evidence>
<evidence type="ECO:0000313" key="8">
    <source>
        <dbReference type="Proteomes" id="UP001208041"/>
    </source>
</evidence>
<keyword evidence="5 6" id="KW-0472">Membrane</keyword>
<protein>
    <recommendedName>
        <fullName evidence="6">SURF1-like protein</fullName>
    </recommendedName>
</protein>
<dbReference type="InterPro" id="IPR045214">
    <property type="entry name" value="Surf1/Surf4"/>
</dbReference>
<feature type="transmembrane region" description="Helical" evidence="6">
    <location>
        <begin position="198"/>
        <end position="218"/>
    </location>
</feature>
<comment type="similarity">
    <text evidence="2 6">Belongs to the SURF1 family.</text>
</comment>
<dbReference type="PANTHER" id="PTHR23427:SF2">
    <property type="entry name" value="SURFEIT LOCUS PROTEIN 1"/>
    <property type="match status" value="1"/>
</dbReference>
<dbReference type="Proteomes" id="UP001208041">
    <property type="component" value="Unassembled WGS sequence"/>
</dbReference>
<dbReference type="RefSeq" id="WP_263954099.1">
    <property type="nucleotide sequence ID" value="NZ_JAOYFC010000002.1"/>
</dbReference>
<comment type="subcellular location">
    <subcellularLocation>
        <location evidence="6">Cell membrane</location>
        <topology evidence="6">Multi-pass membrane protein</topology>
    </subcellularLocation>
    <subcellularLocation>
        <location evidence="1">Membrane</location>
    </subcellularLocation>
</comment>
<evidence type="ECO:0000256" key="4">
    <source>
        <dbReference type="ARBA" id="ARBA00022989"/>
    </source>
</evidence>
<keyword evidence="6" id="KW-1003">Cell membrane</keyword>
<keyword evidence="8" id="KW-1185">Reference proteome</keyword>
<keyword evidence="3 6" id="KW-0812">Transmembrane</keyword>
<dbReference type="PANTHER" id="PTHR23427">
    <property type="entry name" value="SURFEIT LOCUS PROTEIN"/>
    <property type="match status" value="1"/>
</dbReference>
<sequence>MNRKYILPLIFGIVGTLILCSLGFWQLDRLDEKTEELAKIDATILADPVSVPEVPNEDRDQYLPVKAAGTVGPREITVLASVQKIGAGYRIISEFTLENGRRILLDRGFVAIPAKDAPRPVVAAEITGNLLWPDEMQSSTPPPDLDAGVWFGRDIPAMAKALDTEPVLLVQRSSTEPNLVTTPFPVDSSGIPNRHLEYVLTWFGLAIVWFGMTAFFLWRIRQRTV</sequence>
<comment type="caution">
    <text evidence="7">The sequence shown here is derived from an EMBL/GenBank/DDBJ whole genome shotgun (WGS) entry which is preliminary data.</text>
</comment>
<dbReference type="Pfam" id="PF02104">
    <property type="entry name" value="SURF1"/>
    <property type="match status" value="1"/>
</dbReference>
<reference evidence="7" key="1">
    <citation type="submission" date="2022-10" db="EMBL/GenBank/DDBJ databases">
        <authorList>
            <person name="Yue Y."/>
        </authorList>
    </citation>
    <scope>NUCLEOTIDE SEQUENCE</scope>
    <source>
        <strain evidence="7">Z654</strain>
    </source>
</reference>
<dbReference type="PROSITE" id="PS50895">
    <property type="entry name" value="SURF1"/>
    <property type="match status" value="1"/>
</dbReference>
<dbReference type="CDD" id="cd06662">
    <property type="entry name" value="SURF1"/>
    <property type="match status" value="1"/>
</dbReference>
<dbReference type="EMBL" id="JAOYFC010000002">
    <property type="protein sequence ID" value="MCV6825250.1"/>
    <property type="molecule type" value="Genomic_DNA"/>
</dbReference>
<proteinExistence type="inferred from homology"/>
<evidence type="ECO:0000313" key="7">
    <source>
        <dbReference type="EMBL" id="MCV6825250.1"/>
    </source>
</evidence>
<accession>A0AAE3J016</accession>